<feature type="domain" description="DUF6532" evidence="1">
    <location>
        <begin position="9"/>
        <end position="208"/>
    </location>
</feature>
<dbReference type="Pfam" id="PF20149">
    <property type="entry name" value="DUF6532"/>
    <property type="match status" value="1"/>
</dbReference>
<evidence type="ECO:0000313" key="3">
    <source>
        <dbReference type="Proteomes" id="UP000683000"/>
    </source>
</evidence>
<protein>
    <recommendedName>
        <fullName evidence="1">DUF6532 domain-containing protein</fullName>
    </recommendedName>
</protein>
<sequence>MWKLLINKAKLEWRVYLSVADAFPSSNHAKEVVITPIVQQIFQEFKRKGHRLESDFFPHYECELYTLIYNDASTFRSEIKKICVSLVPSLYDFMLPRKLKERDSVKWLKTRADELIDGAKFLHGLPNSKGIERNFAHAALYRLCAEVYDGKSQKQLGDTSEFKDAVPPGAVALISAGCVLRAISKHGNIQDLGKLCESVQAQEYERFHDMIGKVFEDRKGGRIFEDQLEKWARKARCGLERVLKQSGDDNEYALAPM</sequence>
<dbReference type="InterPro" id="IPR045341">
    <property type="entry name" value="DUF6532"/>
</dbReference>
<proteinExistence type="predicted"/>
<organism evidence="2 3">
    <name type="scientific">Boletus reticuloceps</name>
    <dbReference type="NCBI Taxonomy" id="495285"/>
    <lineage>
        <taxon>Eukaryota</taxon>
        <taxon>Fungi</taxon>
        <taxon>Dikarya</taxon>
        <taxon>Basidiomycota</taxon>
        <taxon>Agaricomycotina</taxon>
        <taxon>Agaricomycetes</taxon>
        <taxon>Agaricomycetidae</taxon>
        <taxon>Boletales</taxon>
        <taxon>Boletineae</taxon>
        <taxon>Boletaceae</taxon>
        <taxon>Boletoideae</taxon>
        <taxon>Boletus</taxon>
    </lineage>
</organism>
<accession>A0A8I2YIW2</accession>
<dbReference type="Proteomes" id="UP000683000">
    <property type="component" value="Unassembled WGS sequence"/>
</dbReference>
<dbReference type="AlphaFoldDB" id="A0A8I2YIW2"/>
<name>A0A8I2YIW2_9AGAM</name>
<evidence type="ECO:0000313" key="2">
    <source>
        <dbReference type="EMBL" id="KAG6372612.1"/>
    </source>
</evidence>
<gene>
    <name evidence="2" type="ORF">JVT61DRAFT_7358</name>
</gene>
<keyword evidence="3" id="KW-1185">Reference proteome</keyword>
<reference evidence="2" key="1">
    <citation type="submission" date="2021-03" db="EMBL/GenBank/DDBJ databases">
        <title>Evolutionary innovations through gain and loss of genes in the ectomycorrhizal Boletales.</title>
        <authorList>
            <person name="Wu G."/>
            <person name="Miyauchi S."/>
            <person name="Morin E."/>
            <person name="Yang Z.-L."/>
            <person name="Xu J."/>
            <person name="Martin F.M."/>
        </authorList>
    </citation>
    <scope>NUCLEOTIDE SEQUENCE</scope>
    <source>
        <strain evidence="2">BR01</strain>
    </source>
</reference>
<dbReference type="OrthoDB" id="2657499at2759"/>
<evidence type="ECO:0000259" key="1">
    <source>
        <dbReference type="Pfam" id="PF20149"/>
    </source>
</evidence>
<comment type="caution">
    <text evidence="2">The sequence shown here is derived from an EMBL/GenBank/DDBJ whole genome shotgun (WGS) entry which is preliminary data.</text>
</comment>
<dbReference type="EMBL" id="JAGFBS010000026">
    <property type="protein sequence ID" value="KAG6372612.1"/>
    <property type="molecule type" value="Genomic_DNA"/>
</dbReference>